<name>A0ABW7YM41_9ACTN</name>
<protein>
    <recommendedName>
        <fullName evidence="3">Tetrapyrrole biosynthesis glutamyl-tRNA reductase dimerisation domain-containing protein</fullName>
    </recommendedName>
</protein>
<dbReference type="RefSeq" id="WP_397079084.1">
    <property type="nucleotide sequence ID" value="NZ_JBITGY010000001.1"/>
</dbReference>
<reference evidence="1 2" key="1">
    <citation type="submission" date="2024-10" db="EMBL/GenBank/DDBJ databases">
        <title>The Natural Products Discovery Center: Release of the First 8490 Sequenced Strains for Exploring Actinobacteria Biosynthetic Diversity.</title>
        <authorList>
            <person name="Kalkreuter E."/>
            <person name="Kautsar S.A."/>
            <person name="Yang D."/>
            <person name="Bader C.D."/>
            <person name="Teijaro C.N."/>
            <person name="Fluegel L."/>
            <person name="Davis C.M."/>
            <person name="Simpson J.R."/>
            <person name="Lauterbach L."/>
            <person name="Steele A.D."/>
            <person name="Gui C."/>
            <person name="Meng S."/>
            <person name="Li G."/>
            <person name="Viehrig K."/>
            <person name="Ye F."/>
            <person name="Su P."/>
            <person name="Kiefer A.F."/>
            <person name="Nichols A."/>
            <person name="Cepeda A.J."/>
            <person name="Yan W."/>
            <person name="Fan B."/>
            <person name="Jiang Y."/>
            <person name="Adhikari A."/>
            <person name="Zheng C.-J."/>
            <person name="Schuster L."/>
            <person name="Cowan T.M."/>
            <person name="Smanski M.J."/>
            <person name="Chevrette M.G."/>
            <person name="De Carvalho L.P.S."/>
            <person name="Shen B."/>
        </authorList>
    </citation>
    <scope>NUCLEOTIDE SEQUENCE [LARGE SCALE GENOMIC DNA]</scope>
    <source>
        <strain evidence="1 2">NPDC050545</strain>
    </source>
</reference>
<evidence type="ECO:0000313" key="1">
    <source>
        <dbReference type="EMBL" id="MFI6496751.1"/>
    </source>
</evidence>
<gene>
    <name evidence="1" type="ORF">ACIBG2_05180</name>
</gene>
<sequence length="101" mass="10754">MSAPTLLSPRPAPAPAPPWGGSAILMALRDRAALVCDAELRRLAARVPELDARSHDEVGRAVQRVVDAFFGGDLGRRVARDARLAEALRVLFSLDPSGGRS</sequence>
<evidence type="ECO:0008006" key="3">
    <source>
        <dbReference type="Google" id="ProtNLM"/>
    </source>
</evidence>
<organism evidence="1 2">
    <name type="scientific">Nonomuraea typhae</name>
    <dbReference type="NCBI Taxonomy" id="2603600"/>
    <lineage>
        <taxon>Bacteria</taxon>
        <taxon>Bacillati</taxon>
        <taxon>Actinomycetota</taxon>
        <taxon>Actinomycetes</taxon>
        <taxon>Streptosporangiales</taxon>
        <taxon>Streptosporangiaceae</taxon>
        <taxon>Nonomuraea</taxon>
    </lineage>
</organism>
<dbReference type="Proteomes" id="UP001612741">
    <property type="component" value="Unassembled WGS sequence"/>
</dbReference>
<dbReference type="EMBL" id="JBITGY010000001">
    <property type="protein sequence ID" value="MFI6496751.1"/>
    <property type="molecule type" value="Genomic_DNA"/>
</dbReference>
<comment type="caution">
    <text evidence="1">The sequence shown here is derived from an EMBL/GenBank/DDBJ whole genome shotgun (WGS) entry which is preliminary data.</text>
</comment>
<proteinExistence type="predicted"/>
<keyword evidence="2" id="KW-1185">Reference proteome</keyword>
<evidence type="ECO:0000313" key="2">
    <source>
        <dbReference type="Proteomes" id="UP001612741"/>
    </source>
</evidence>
<accession>A0ABW7YM41</accession>